<dbReference type="InterPro" id="IPR004358">
    <property type="entry name" value="Sig_transdc_His_kin-like_C"/>
</dbReference>
<evidence type="ECO:0000256" key="5">
    <source>
        <dbReference type="ARBA" id="ARBA00022777"/>
    </source>
</evidence>
<reference evidence="10" key="1">
    <citation type="submission" date="2018-03" db="EMBL/GenBank/DDBJ databases">
        <authorList>
            <person name="Guldener U."/>
        </authorList>
    </citation>
    <scope>NUCLEOTIDE SEQUENCE</scope>
</reference>
<dbReference type="CDD" id="cd17546">
    <property type="entry name" value="REC_hyHK_CKI1_RcsC-like"/>
    <property type="match status" value="1"/>
</dbReference>
<feature type="modified residue" description="4-aspartylphosphate" evidence="6">
    <location>
        <position position="919"/>
    </location>
</feature>
<dbReference type="PROSITE" id="PS50109">
    <property type="entry name" value="HIS_KIN"/>
    <property type="match status" value="1"/>
</dbReference>
<dbReference type="SUPFAM" id="SSF52172">
    <property type="entry name" value="CheY-like"/>
    <property type="match status" value="1"/>
</dbReference>
<dbReference type="CDD" id="cd00082">
    <property type="entry name" value="HisKA"/>
    <property type="match status" value="1"/>
</dbReference>
<dbReference type="SMART" id="SM00388">
    <property type="entry name" value="HisKA"/>
    <property type="match status" value="1"/>
</dbReference>
<keyword evidence="4" id="KW-0808">Transferase</keyword>
<dbReference type="InterPro" id="IPR036097">
    <property type="entry name" value="HisK_dim/P_sf"/>
</dbReference>
<organism evidence="10 11">
    <name type="scientific">Fusarium torulosum</name>
    <dbReference type="NCBI Taxonomy" id="33205"/>
    <lineage>
        <taxon>Eukaryota</taxon>
        <taxon>Fungi</taxon>
        <taxon>Dikarya</taxon>
        <taxon>Ascomycota</taxon>
        <taxon>Pezizomycotina</taxon>
        <taxon>Sordariomycetes</taxon>
        <taxon>Hypocreomycetidae</taxon>
        <taxon>Hypocreales</taxon>
        <taxon>Nectriaceae</taxon>
        <taxon>Fusarium</taxon>
    </lineage>
</organism>
<comment type="caution">
    <text evidence="10">The sequence shown here is derived from an EMBL/GenBank/DDBJ whole genome shotgun (WGS) entry which is preliminary data.</text>
</comment>
<gene>
    <name evidence="10" type="ORF">FTOL_06985</name>
</gene>
<dbReference type="GO" id="GO:0005886">
    <property type="term" value="C:plasma membrane"/>
    <property type="evidence" value="ECO:0007669"/>
    <property type="project" value="TreeGrafter"/>
</dbReference>
<dbReference type="PROSITE" id="PS50110">
    <property type="entry name" value="RESPONSE_REGULATORY"/>
    <property type="match status" value="1"/>
</dbReference>
<dbReference type="SUPFAM" id="SSF47384">
    <property type="entry name" value="Homodimeric domain of signal transducing histidine kinase"/>
    <property type="match status" value="1"/>
</dbReference>
<dbReference type="InterPro" id="IPR005467">
    <property type="entry name" value="His_kinase_dom"/>
</dbReference>
<dbReference type="InterPro" id="IPR003661">
    <property type="entry name" value="HisK_dim/P_dom"/>
</dbReference>
<dbReference type="PRINTS" id="PR00344">
    <property type="entry name" value="BCTRLSENSOR"/>
</dbReference>
<sequence length="992" mass="109369">MRFFPRADAALLSSTFDPDKLPPRPKSIGPIFDAENLKTPVESWGPECDDYLYPANPDPYAPASIPPEPTTCPPPRYLRTRLAKNERLRLSMLWYYAKDLDNEPELLVGLQEKACLAQEISGWEFAVIGLLDANVYIRVATVGLELAILPRGETICAHTVTQPPGNVFLLPNMLEDWRSRECPYVELGGLTAYAGVPLRMQHEAGECVGLGSLCVASSTPQPPLSKSQQLALARLGDCVVSDIIQCARAKRQRERHRLVELIATLPEGDDIREPVLRILREAYPGESISLQSTGTEQTEAHTLYPATASDLKHGLWEDDDYIEDFIANSNHDDPPKDKIVRYISAQCETKVGLSALVVATNDFRRIFDDVDSWFVHTCATLLTQRWQKRLLGEVMRAKEEFLRGVSHQFRTPIHGILGAAELLTEELRSLTLPGSTQLRPGVVAMMQPLVEIGRSSVYLDTISTAGKELMSTVNSMITLNRWTDIAAAERQYDTYDIQPLETALVRGLLEFTSRVPRAQVPVFFHHELSPECKCLRLDINLFRDSILPLILNAVQNTSKGIVTVTLSYVQDTRTLTVDVEDTGCGINPNNQSRIFDLYEKVGEHSTGAGLGLTLATKFSALLHGSVELVSSEVGRGSHFRATFPDMRSTTSSLPAQSSTASRFKHLPQNFRHLPSDSPDAHLLSNLSRYLRRNGFSSSNDSDECLNIVDYIHDPQQRQKYESILPKDQVAICLIPYLHQIEPQESSNIIFVNGPFSTSTLDSALLKADGLLMNMREPTSEPTSGPTQDNCSSLPRPPDRSTGDQDEGYGSVNGSPVPEGGIVNTFQLLTPSELQTATPLSQIDTPPVDLPTSPLISPSAPAKPLTLIVDDNAVNLRILEMYCKRRGLPYLSAVDGQQAIDIFTKQQTSDGAQVGIILMDLQMPVCDGISATRQIRSLEKPEGRSVLFIVTGQDSWVDREAASAAGADEYLVKPVGIKLLDSSLRGYFPGLAS</sequence>
<dbReference type="SMART" id="SM00387">
    <property type="entry name" value="HATPase_c"/>
    <property type="match status" value="1"/>
</dbReference>
<dbReference type="Gene3D" id="3.40.50.2300">
    <property type="match status" value="1"/>
</dbReference>
<name>A0AAE8MA62_9HYPO</name>
<keyword evidence="11" id="KW-1185">Reference proteome</keyword>
<comment type="catalytic activity">
    <reaction evidence="1">
        <text>ATP + protein L-histidine = ADP + protein N-phospho-L-histidine.</text>
        <dbReference type="EC" id="2.7.13.3"/>
    </reaction>
</comment>
<dbReference type="SUPFAM" id="SSF55874">
    <property type="entry name" value="ATPase domain of HSP90 chaperone/DNA topoisomerase II/histidine kinase"/>
    <property type="match status" value="1"/>
</dbReference>
<dbReference type="Pfam" id="PF00072">
    <property type="entry name" value="Response_reg"/>
    <property type="match status" value="1"/>
</dbReference>
<evidence type="ECO:0000256" key="2">
    <source>
        <dbReference type="ARBA" id="ARBA00012438"/>
    </source>
</evidence>
<feature type="compositionally biased region" description="Polar residues" evidence="7">
    <location>
        <begin position="779"/>
        <end position="792"/>
    </location>
</feature>
<dbReference type="SUPFAM" id="SSF55781">
    <property type="entry name" value="GAF domain-like"/>
    <property type="match status" value="1"/>
</dbReference>
<evidence type="ECO:0000256" key="4">
    <source>
        <dbReference type="ARBA" id="ARBA00022679"/>
    </source>
</evidence>
<evidence type="ECO:0000256" key="1">
    <source>
        <dbReference type="ARBA" id="ARBA00000085"/>
    </source>
</evidence>
<dbReference type="InterPro" id="IPR011006">
    <property type="entry name" value="CheY-like_superfamily"/>
</dbReference>
<evidence type="ECO:0000256" key="3">
    <source>
        <dbReference type="ARBA" id="ARBA00022553"/>
    </source>
</evidence>
<evidence type="ECO:0000259" key="9">
    <source>
        <dbReference type="PROSITE" id="PS50110"/>
    </source>
</evidence>
<dbReference type="Gene3D" id="3.30.565.10">
    <property type="entry name" value="Histidine kinase-like ATPase, C-terminal domain"/>
    <property type="match status" value="1"/>
</dbReference>
<dbReference type="PANTHER" id="PTHR43047:SF72">
    <property type="entry name" value="OSMOSENSING HISTIDINE PROTEIN KINASE SLN1"/>
    <property type="match status" value="1"/>
</dbReference>
<accession>A0AAE8MA62</accession>
<dbReference type="InterPro" id="IPR029016">
    <property type="entry name" value="GAF-like_dom_sf"/>
</dbReference>
<protein>
    <recommendedName>
        <fullName evidence="2">histidine kinase</fullName>
        <ecNumber evidence="2">2.7.13.3</ecNumber>
    </recommendedName>
</protein>
<evidence type="ECO:0000256" key="6">
    <source>
        <dbReference type="PROSITE-ProRule" id="PRU00169"/>
    </source>
</evidence>
<keyword evidence="5 10" id="KW-0418">Kinase</keyword>
<dbReference type="EC" id="2.7.13.3" evidence="2"/>
<dbReference type="Gene3D" id="3.30.450.40">
    <property type="match status" value="1"/>
</dbReference>
<keyword evidence="3 6" id="KW-0597">Phosphoprotein</keyword>
<dbReference type="InterPro" id="IPR003594">
    <property type="entry name" value="HATPase_dom"/>
</dbReference>
<dbReference type="EMBL" id="ONZP01000234">
    <property type="protein sequence ID" value="SPJ78596.1"/>
    <property type="molecule type" value="Genomic_DNA"/>
</dbReference>
<proteinExistence type="predicted"/>
<feature type="domain" description="Response regulatory" evidence="9">
    <location>
        <begin position="864"/>
        <end position="987"/>
    </location>
</feature>
<evidence type="ECO:0000259" key="8">
    <source>
        <dbReference type="PROSITE" id="PS50109"/>
    </source>
</evidence>
<dbReference type="PANTHER" id="PTHR43047">
    <property type="entry name" value="TWO-COMPONENT HISTIDINE PROTEIN KINASE"/>
    <property type="match status" value="1"/>
</dbReference>
<feature type="domain" description="Histidine kinase" evidence="8">
    <location>
        <begin position="404"/>
        <end position="647"/>
    </location>
</feature>
<evidence type="ECO:0000313" key="11">
    <source>
        <dbReference type="Proteomes" id="UP001187734"/>
    </source>
</evidence>
<dbReference type="SMART" id="SM00448">
    <property type="entry name" value="REC"/>
    <property type="match status" value="1"/>
</dbReference>
<evidence type="ECO:0000313" key="10">
    <source>
        <dbReference type="EMBL" id="SPJ78596.1"/>
    </source>
</evidence>
<dbReference type="Gene3D" id="1.10.287.130">
    <property type="match status" value="1"/>
</dbReference>
<dbReference type="InterPro" id="IPR001789">
    <property type="entry name" value="Sig_transdc_resp-reg_receiver"/>
</dbReference>
<dbReference type="Pfam" id="PF00512">
    <property type="entry name" value="HisKA"/>
    <property type="match status" value="1"/>
</dbReference>
<dbReference type="InterPro" id="IPR036890">
    <property type="entry name" value="HATPase_C_sf"/>
</dbReference>
<feature type="region of interest" description="Disordered" evidence="7">
    <location>
        <begin position="774"/>
        <end position="816"/>
    </location>
</feature>
<dbReference type="Proteomes" id="UP001187734">
    <property type="component" value="Unassembled WGS sequence"/>
</dbReference>
<dbReference type="AlphaFoldDB" id="A0AAE8MA62"/>
<dbReference type="GO" id="GO:0000155">
    <property type="term" value="F:phosphorelay sensor kinase activity"/>
    <property type="evidence" value="ECO:0007669"/>
    <property type="project" value="InterPro"/>
</dbReference>
<dbReference type="GO" id="GO:0009927">
    <property type="term" value="F:histidine phosphotransfer kinase activity"/>
    <property type="evidence" value="ECO:0007669"/>
    <property type="project" value="TreeGrafter"/>
</dbReference>
<evidence type="ECO:0000256" key="7">
    <source>
        <dbReference type="SAM" id="MobiDB-lite"/>
    </source>
</evidence>
<dbReference type="Pfam" id="PF02518">
    <property type="entry name" value="HATPase_c"/>
    <property type="match status" value="1"/>
</dbReference>